<name>A0A7R9ZJR2_9STRA</name>
<evidence type="ECO:0000313" key="1">
    <source>
        <dbReference type="EMBL" id="CAD8331938.1"/>
    </source>
</evidence>
<reference evidence="1" key="1">
    <citation type="submission" date="2021-01" db="EMBL/GenBank/DDBJ databases">
        <authorList>
            <person name="Corre E."/>
            <person name="Pelletier E."/>
            <person name="Niang G."/>
            <person name="Scheremetjew M."/>
            <person name="Finn R."/>
            <person name="Kale V."/>
            <person name="Holt S."/>
            <person name="Cochrane G."/>
            <person name="Meng A."/>
            <person name="Brown T."/>
            <person name="Cohen L."/>
        </authorList>
    </citation>
    <scope>NUCLEOTIDE SEQUENCE</scope>
    <source>
        <strain evidence="1">CCMP3328</strain>
    </source>
</reference>
<dbReference type="AlphaFoldDB" id="A0A7R9ZJR2"/>
<protein>
    <submittedName>
        <fullName evidence="1">Uncharacterized protein</fullName>
    </submittedName>
</protein>
<organism evidence="1">
    <name type="scientific">Craspedostauros australis</name>
    <dbReference type="NCBI Taxonomy" id="1486917"/>
    <lineage>
        <taxon>Eukaryota</taxon>
        <taxon>Sar</taxon>
        <taxon>Stramenopiles</taxon>
        <taxon>Ochrophyta</taxon>
        <taxon>Bacillariophyta</taxon>
        <taxon>Bacillariophyceae</taxon>
        <taxon>Bacillariophycidae</taxon>
        <taxon>Naviculales</taxon>
        <taxon>Naviculaceae</taxon>
        <taxon>Craspedostauros</taxon>
    </lineage>
</organism>
<accession>A0A7R9ZJR2</accession>
<gene>
    <name evidence="1" type="ORF">CAUS1442_LOCUS4037</name>
</gene>
<proteinExistence type="predicted"/>
<dbReference type="EMBL" id="HBEF01006522">
    <property type="protein sequence ID" value="CAD8331938.1"/>
    <property type="molecule type" value="Transcribed_RNA"/>
</dbReference>
<sequence length="102" mass="11109">MPRSKGGTGTDARAVLTIRTTPQLSDPREVDTILTSSLRALFGDLEPYSCQMQVRSIEAGCFEIRSDAPSHVRAAATMITAPPYMEDALFRFDVMSVRALGS</sequence>